<reference evidence="2 3" key="1">
    <citation type="submission" date="2020-02" db="EMBL/GenBank/DDBJ databases">
        <authorList>
            <person name="Ferguson B K."/>
        </authorList>
    </citation>
    <scope>NUCLEOTIDE SEQUENCE [LARGE SCALE GENOMIC DNA]</scope>
</reference>
<proteinExistence type="predicted"/>
<keyword evidence="1" id="KW-0732">Signal</keyword>
<protein>
    <recommendedName>
        <fullName evidence="4">Protein sleepless</fullName>
    </recommendedName>
</protein>
<dbReference type="PANTHER" id="PTHR38332:SF1">
    <property type="entry name" value="RE49668P"/>
    <property type="match status" value="1"/>
</dbReference>
<feature type="signal peptide" evidence="1">
    <location>
        <begin position="1"/>
        <end position="26"/>
    </location>
</feature>
<dbReference type="OrthoDB" id="428346at2759"/>
<evidence type="ECO:0000313" key="3">
    <source>
        <dbReference type="Proteomes" id="UP000479190"/>
    </source>
</evidence>
<evidence type="ECO:0008006" key="4">
    <source>
        <dbReference type="Google" id="ProtNLM"/>
    </source>
</evidence>
<dbReference type="EMBL" id="CADCXV010000731">
    <property type="protein sequence ID" value="CAB0034029.1"/>
    <property type="molecule type" value="Genomic_DNA"/>
</dbReference>
<feature type="chain" id="PRO_5026075171" description="Protein sleepless" evidence="1">
    <location>
        <begin position="27"/>
        <end position="319"/>
    </location>
</feature>
<sequence>MSVIKILAVHFIALITINNFVQDVEGIACYMCKSVNGSYPPCDDTFHNNQTDNLLASPCFSGRKGRIGSFPASHCNKLTGVYGDDGSTITIRFCSLDSGSLTIDSELVRSSSCGGFVLDGRHVHGCAMSCNDNDGCNSAIRSMSSSIVTIATATSLSLFAFAVMSTEIMNQRCTKLPVRAVNKNREVADDRAQVIAQPQQRQLQQQQQQPDEIPEQVDECVAIVETTTITDYSKTPANTGTRFSRMLAWPIKLLQQLGCRVTLELGRLLDDKVSNANSEDPIKYLKNIASFVICLVIVKHYSDYIDNVGFRLSDLVLIN</sequence>
<dbReference type="AlphaFoldDB" id="A0A6H5IEC4"/>
<name>A0A6H5IEC4_9HYME</name>
<organism evidence="2 3">
    <name type="scientific">Trichogramma brassicae</name>
    <dbReference type="NCBI Taxonomy" id="86971"/>
    <lineage>
        <taxon>Eukaryota</taxon>
        <taxon>Metazoa</taxon>
        <taxon>Ecdysozoa</taxon>
        <taxon>Arthropoda</taxon>
        <taxon>Hexapoda</taxon>
        <taxon>Insecta</taxon>
        <taxon>Pterygota</taxon>
        <taxon>Neoptera</taxon>
        <taxon>Endopterygota</taxon>
        <taxon>Hymenoptera</taxon>
        <taxon>Apocrita</taxon>
        <taxon>Proctotrupomorpha</taxon>
        <taxon>Chalcidoidea</taxon>
        <taxon>Trichogrammatidae</taxon>
        <taxon>Trichogramma</taxon>
    </lineage>
</organism>
<accession>A0A6H5IEC4</accession>
<dbReference type="Proteomes" id="UP000479190">
    <property type="component" value="Unassembled WGS sequence"/>
</dbReference>
<evidence type="ECO:0000256" key="1">
    <source>
        <dbReference type="SAM" id="SignalP"/>
    </source>
</evidence>
<gene>
    <name evidence="2" type="ORF">TBRA_LOCUS5927</name>
</gene>
<evidence type="ECO:0000313" key="2">
    <source>
        <dbReference type="EMBL" id="CAB0034029.1"/>
    </source>
</evidence>
<dbReference type="PANTHER" id="PTHR38332">
    <property type="entry name" value="PROTEIN CBG11604"/>
    <property type="match status" value="1"/>
</dbReference>
<keyword evidence="3" id="KW-1185">Reference proteome</keyword>